<dbReference type="VEuPathDB" id="FungiDB:DD237_000140"/>
<protein>
    <submittedName>
        <fullName evidence="1">Uncharacterized protein</fullName>
    </submittedName>
</protein>
<proteinExistence type="predicted"/>
<gene>
    <name evidence="1" type="ORF">DD238_000089</name>
</gene>
<dbReference type="EMBL" id="QLLG01000154">
    <property type="protein sequence ID" value="RMX68036.1"/>
    <property type="molecule type" value="Genomic_DNA"/>
</dbReference>
<sequence>MYEVQVVRHRGAPGTRGGLEALCRRFVMIVTDRYLKLCVASSSSSSTTVLSISHTRIKSVRVRGRLLRVTVDNSNALTVRLRDQEETLRAAEAMMNILTFALLLEIDPLVEDSGIPSVQSEVQVDNDMAVLVRQYLNDSNFRHLVHEIHDHIDAALAADAVSFEAQV</sequence>
<comment type="caution">
    <text evidence="1">The sequence shown here is derived from an EMBL/GenBank/DDBJ whole genome shotgun (WGS) entry which is preliminary data.</text>
</comment>
<organism evidence="1 2">
    <name type="scientific">Peronospora effusa</name>
    <dbReference type="NCBI Taxonomy" id="542832"/>
    <lineage>
        <taxon>Eukaryota</taxon>
        <taxon>Sar</taxon>
        <taxon>Stramenopiles</taxon>
        <taxon>Oomycota</taxon>
        <taxon>Peronosporomycetes</taxon>
        <taxon>Peronosporales</taxon>
        <taxon>Peronosporaceae</taxon>
        <taxon>Peronospora</taxon>
    </lineage>
</organism>
<dbReference type="AlphaFoldDB" id="A0A3M6VR36"/>
<dbReference type="Proteomes" id="UP000282087">
    <property type="component" value="Unassembled WGS sequence"/>
</dbReference>
<reference evidence="1 2" key="1">
    <citation type="submission" date="2018-06" db="EMBL/GenBank/DDBJ databases">
        <title>Comparative genomics of downy mildews reveals potential adaptations to biotrophy.</title>
        <authorList>
            <person name="Fletcher K."/>
            <person name="Klosterman S.J."/>
            <person name="Derevnina L."/>
            <person name="Martin F."/>
            <person name="Koike S."/>
            <person name="Reyes Chin-Wo S."/>
            <person name="Mou B."/>
            <person name="Michelmore R."/>
        </authorList>
    </citation>
    <scope>NUCLEOTIDE SEQUENCE [LARGE SCALE GENOMIC DNA]</scope>
    <source>
        <strain evidence="1 2">R14</strain>
    </source>
</reference>
<evidence type="ECO:0000313" key="2">
    <source>
        <dbReference type="Proteomes" id="UP000282087"/>
    </source>
</evidence>
<accession>A0A3M6VR36</accession>
<evidence type="ECO:0000313" key="1">
    <source>
        <dbReference type="EMBL" id="RMX68036.1"/>
    </source>
</evidence>
<keyword evidence="2" id="KW-1185">Reference proteome</keyword>
<name>A0A3M6VR36_9STRA</name>